<dbReference type="Proteomes" id="UP000324222">
    <property type="component" value="Unassembled WGS sequence"/>
</dbReference>
<accession>A0A5B7EDF5</accession>
<proteinExistence type="predicted"/>
<evidence type="ECO:0000313" key="1">
    <source>
        <dbReference type="EMBL" id="MPC32162.1"/>
    </source>
</evidence>
<keyword evidence="2" id="KW-1185">Reference proteome</keyword>
<sequence>MLVRIPPPRCLTGFGPLPGPLFCAGPISSHSALQEINTAPSQPTHLPWPRTLRLVAAKLHSSPQSSTIHHDRLDKPSTHSSNRLTLRYEHFYPCKFTVCDNIDTANP</sequence>
<comment type="caution">
    <text evidence="1">The sequence shown here is derived from an EMBL/GenBank/DDBJ whole genome shotgun (WGS) entry which is preliminary data.</text>
</comment>
<name>A0A5B7EDF5_PORTR</name>
<organism evidence="1 2">
    <name type="scientific">Portunus trituberculatus</name>
    <name type="common">Swimming crab</name>
    <name type="synonym">Neptunus trituberculatus</name>
    <dbReference type="NCBI Taxonomy" id="210409"/>
    <lineage>
        <taxon>Eukaryota</taxon>
        <taxon>Metazoa</taxon>
        <taxon>Ecdysozoa</taxon>
        <taxon>Arthropoda</taxon>
        <taxon>Crustacea</taxon>
        <taxon>Multicrustacea</taxon>
        <taxon>Malacostraca</taxon>
        <taxon>Eumalacostraca</taxon>
        <taxon>Eucarida</taxon>
        <taxon>Decapoda</taxon>
        <taxon>Pleocyemata</taxon>
        <taxon>Brachyura</taxon>
        <taxon>Eubrachyura</taxon>
        <taxon>Portunoidea</taxon>
        <taxon>Portunidae</taxon>
        <taxon>Portuninae</taxon>
        <taxon>Portunus</taxon>
    </lineage>
</organism>
<evidence type="ECO:0000313" key="2">
    <source>
        <dbReference type="Proteomes" id="UP000324222"/>
    </source>
</evidence>
<dbReference type="AlphaFoldDB" id="A0A5B7EDF5"/>
<gene>
    <name evidence="1" type="ORF">E2C01_025468</name>
</gene>
<protein>
    <submittedName>
        <fullName evidence="1">Uncharacterized protein</fullName>
    </submittedName>
</protein>
<dbReference type="EMBL" id="VSRR010002576">
    <property type="protein sequence ID" value="MPC32162.1"/>
    <property type="molecule type" value="Genomic_DNA"/>
</dbReference>
<reference evidence="1 2" key="1">
    <citation type="submission" date="2019-05" db="EMBL/GenBank/DDBJ databases">
        <title>Another draft genome of Portunus trituberculatus and its Hox gene families provides insights of decapod evolution.</title>
        <authorList>
            <person name="Jeong J.-H."/>
            <person name="Song I."/>
            <person name="Kim S."/>
            <person name="Choi T."/>
            <person name="Kim D."/>
            <person name="Ryu S."/>
            <person name="Kim W."/>
        </authorList>
    </citation>
    <scope>NUCLEOTIDE SEQUENCE [LARGE SCALE GENOMIC DNA]</scope>
    <source>
        <tissue evidence="1">Muscle</tissue>
    </source>
</reference>